<dbReference type="AlphaFoldDB" id="A0A2H1YH79"/>
<name>A0A2H1YH79_9FLAO</name>
<proteinExistence type="predicted"/>
<reference evidence="3" key="1">
    <citation type="submission" date="2017-11" db="EMBL/GenBank/DDBJ databases">
        <authorList>
            <person name="Duchaud E."/>
        </authorList>
    </citation>
    <scope>NUCLEOTIDE SEQUENCE [LARGE SCALE GENOMIC DNA]</scope>
    <source>
        <strain evidence="3">Tenacibaculum sp. TNO020</strain>
    </source>
</reference>
<dbReference type="EMBL" id="OENF01000019">
    <property type="protein sequence ID" value="SOS74741.1"/>
    <property type="molecule type" value="Genomic_DNA"/>
</dbReference>
<dbReference type="InterPro" id="IPR050902">
    <property type="entry name" value="ABC_Transporter_SBP"/>
</dbReference>
<dbReference type="PANTHER" id="PTHR30535">
    <property type="entry name" value="VITAMIN B12-BINDING PROTEIN"/>
    <property type="match status" value="1"/>
</dbReference>
<feature type="domain" description="Fe/B12 periplasmic-binding" evidence="1">
    <location>
        <begin position="93"/>
        <end position="365"/>
    </location>
</feature>
<organism evidence="2 3">
    <name type="scientific">Tenacibaculum piscium</name>
    <dbReference type="NCBI Taxonomy" id="1458515"/>
    <lineage>
        <taxon>Bacteria</taxon>
        <taxon>Pseudomonadati</taxon>
        <taxon>Bacteroidota</taxon>
        <taxon>Flavobacteriia</taxon>
        <taxon>Flavobacteriales</taxon>
        <taxon>Flavobacteriaceae</taxon>
        <taxon>Tenacibaculum</taxon>
    </lineage>
</organism>
<dbReference type="Gene3D" id="3.40.50.1980">
    <property type="entry name" value="Nitrogenase molybdenum iron protein domain"/>
    <property type="match status" value="2"/>
</dbReference>
<evidence type="ECO:0000259" key="1">
    <source>
        <dbReference type="PROSITE" id="PS50983"/>
    </source>
</evidence>
<accession>A0A2H1YH79</accession>
<keyword evidence="3" id="KW-1185">Reference proteome</keyword>
<dbReference type="InterPro" id="IPR002491">
    <property type="entry name" value="ABC_transptr_periplasmic_BD"/>
</dbReference>
<dbReference type="GO" id="GO:0071281">
    <property type="term" value="P:cellular response to iron ion"/>
    <property type="evidence" value="ECO:0007669"/>
    <property type="project" value="TreeGrafter"/>
</dbReference>
<protein>
    <submittedName>
        <fullName evidence="2">ABC transporter substrate-binding protein</fullName>
    </submittedName>
</protein>
<evidence type="ECO:0000313" key="3">
    <source>
        <dbReference type="Proteomes" id="UP000234211"/>
    </source>
</evidence>
<dbReference type="Pfam" id="PF01497">
    <property type="entry name" value="Peripla_BP_2"/>
    <property type="match status" value="1"/>
</dbReference>
<dbReference type="RefSeq" id="WP_101917263.1">
    <property type="nucleotide sequence ID" value="NZ_OENF01000019.1"/>
</dbReference>
<dbReference type="SUPFAM" id="SSF53807">
    <property type="entry name" value="Helical backbone' metal receptor"/>
    <property type="match status" value="1"/>
</dbReference>
<gene>
    <name evidence="2" type="ORF">TNO020_260172</name>
</gene>
<dbReference type="Proteomes" id="UP000234211">
    <property type="component" value="Unassembled WGS sequence"/>
</dbReference>
<evidence type="ECO:0000313" key="2">
    <source>
        <dbReference type="EMBL" id="SOS74741.1"/>
    </source>
</evidence>
<dbReference type="PANTHER" id="PTHR30535:SF34">
    <property type="entry name" value="MOLYBDATE-BINDING PROTEIN MOLA"/>
    <property type="match status" value="1"/>
</dbReference>
<sequence length="378" mass="43406">MKHFFTLLIISLFFIRCKNTDKKEPQHQNKQENTENHNFSSIKYAKGFDIITENNQKKLIIKKVFQNSKKQFEFTLTNKTDISKNELKIPVKKLVVTSTTHIPMLELLNSENTLIGFPHTKYISSKKTRKIIDTGHIIELGNEQNMNTEKLLELQPELVVGFSLHPNSKLYENIKKAGIPVVFNGDWLEETPLGRAEWIKFFGVLLNKEKQADSIFNAIEKSYLDAKNTAQKSPNYPSILSGSMFKEVWNLPGGNSFMATFFKDAHLDYLWKETNNSGSLQLSFESVLDKGKTADFWLGCGFYQTKNEILNANKHYKEFDALKNGNTYTIGTKKGKTGGLIYFELAPIRPDLVLKDIIKITNPKALPNYQLTFFERIQ</sequence>
<dbReference type="PROSITE" id="PS50983">
    <property type="entry name" value="FE_B12_PBP"/>
    <property type="match status" value="1"/>
</dbReference>
<dbReference type="OrthoDB" id="9812528at2"/>